<name>A0A7H0HN14_9ACTN</name>
<feature type="region of interest" description="Disordered" evidence="1">
    <location>
        <begin position="108"/>
        <end position="144"/>
    </location>
</feature>
<accession>A0A7H0HN14</accession>
<proteinExistence type="predicted"/>
<evidence type="ECO:0008006" key="6">
    <source>
        <dbReference type="Google" id="ProtNLM"/>
    </source>
</evidence>
<feature type="transmembrane region" description="Helical" evidence="2">
    <location>
        <begin position="162"/>
        <end position="181"/>
    </location>
</feature>
<dbReference type="KEGG" id="sgj:IAG43_02660"/>
<reference evidence="4 5" key="1">
    <citation type="submission" date="2020-08" db="EMBL/GenBank/DDBJ databases">
        <title>A novel species.</title>
        <authorList>
            <person name="Gao J."/>
        </authorList>
    </citation>
    <scope>NUCLEOTIDE SEQUENCE [LARGE SCALE GENOMIC DNA]</scope>
    <source>
        <strain evidence="4 5">CRPJ-33</strain>
    </source>
</reference>
<keyword evidence="5" id="KW-1185">Reference proteome</keyword>
<feature type="chain" id="PRO_5028829403" description="Lipoprotein" evidence="3">
    <location>
        <begin position="25"/>
        <end position="189"/>
    </location>
</feature>
<evidence type="ECO:0000313" key="5">
    <source>
        <dbReference type="Proteomes" id="UP000516230"/>
    </source>
</evidence>
<feature type="signal peptide" evidence="3">
    <location>
        <begin position="1"/>
        <end position="24"/>
    </location>
</feature>
<evidence type="ECO:0000256" key="3">
    <source>
        <dbReference type="SAM" id="SignalP"/>
    </source>
</evidence>
<keyword evidence="2" id="KW-1133">Transmembrane helix</keyword>
<sequence length="189" mass="18721">MHPRLALLWLLGPALIAGAAPAYAEPSGDVTSFAYSVSPAAVAPGGTVSLTATECASATVTVTAPVFDTVTLSGGKPGRAELYQDAEPGAEYEVVFECEGETGRAKLTVSASGGHPHSPTPRPDRSAHSPVPHEWPSAGVKPGGGVKAGTGGSFFDAGPAQLVAGGAVIAAGLAGAVLLVVRRRSGGRA</sequence>
<dbReference type="AlphaFoldDB" id="A0A7H0HN14"/>
<evidence type="ECO:0000256" key="1">
    <source>
        <dbReference type="SAM" id="MobiDB-lite"/>
    </source>
</evidence>
<protein>
    <recommendedName>
        <fullName evidence="6">Lipoprotein</fullName>
    </recommendedName>
</protein>
<keyword evidence="2" id="KW-0812">Transmembrane</keyword>
<keyword evidence="3" id="KW-0732">Signal</keyword>
<keyword evidence="2" id="KW-0472">Membrane</keyword>
<organism evidence="4 5">
    <name type="scientific">Streptomyces genisteinicus</name>
    <dbReference type="NCBI Taxonomy" id="2768068"/>
    <lineage>
        <taxon>Bacteria</taxon>
        <taxon>Bacillati</taxon>
        <taxon>Actinomycetota</taxon>
        <taxon>Actinomycetes</taxon>
        <taxon>Kitasatosporales</taxon>
        <taxon>Streptomycetaceae</taxon>
        <taxon>Streptomyces</taxon>
    </lineage>
</organism>
<evidence type="ECO:0000256" key="2">
    <source>
        <dbReference type="SAM" id="Phobius"/>
    </source>
</evidence>
<gene>
    <name evidence="4" type="ORF">IAG43_02660</name>
</gene>
<evidence type="ECO:0000313" key="4">
    <source>
        <dbReference type="EMBL" id="QNP61930.1"/>
    </source>
</evidence>
<dbReference type="EMBL" id="CP060825">
    <property type="protein sequence ID" value="QNP61930.1"/>
    <property type="molecule type" value="Genomic_DNA"/>
</dbReference>
<dbReference type="Proteomes" id="UP000516230">
    <property type="component" value="Chromosome"/>
</dbReference>
<dbReference type="RefSeq" id="WP_187739132.1">
    <property type="nucleotide sequence ID" value="NZ_CP060825.1"/>
</dbReference>